<dbReference type="OrthoDB" id="309023at2"/>
<dbReference type="PANTHER" id="PTHR37955">
    <property type="entry name" value="TELLURITE RESISTANCE PROTEIN TEHA"/>
    <property type="match status" value="1"/>
</dbReference>
<name>A0A1H8K2I9_9FIRM</name>
<dbReference type="GO" id="GO:0005886">
    <property type="term" value="C:plasma membrane"/>
    <property type="evidence" value="ECO:0007669"/>
    <property type="project" value="TreeGrafter"/>
</dbReference>
<feature type="transmembrane region" description="Helical" evidence="5">
    <location>
        <begin position="191"/>
        <end position="213"/>
    </location>
</feature>
<dbReference type="STRING" id="215200.SAMN05216454_12111"/>
<dbReference type="InterPro" id="IPR004695">
    <property type="entry name" value="SLAC1/Mae1/Ssu1/TehA"/>
</dbReference>
<dbReference type="EMBL" id="FODF01000021">
    <property type="protein sequence ID" value="SEN87144.1"/>
    <property type="molecule type" value="Genomic_DNA"/>
</dbReference>
<dbReference type="InterPro" id="IPR052951">
    <property type="entry name" value="Tellurite_res_ion_channel"/>
</dbReference>
<evidence type="ECO:0000256" key="1">
    <source>
        <dbReference type="ARBA" id="ARBA00004141"/>
    </source>
</evidence>
<evidence type="ECO:0000256" key="4">
    <source>
        <dbReference type="ARBA" id="ARBA00023136"/>
    </source>
</evidence>
<feature type="transmembrane region" description="Helical" evidence="5">
    <location>
        <begin position="102"/>
        <end position="121"/>
    </location>
</feature>
<evidence type="ECO:0000256" key="2">
    <source>
        <dbReference type="ARBA" id="ARBA00022692"/>
    </source>
</evidence>
<reference evidence="6 7" key="1">
    <citation type="submission" date="2016-10" db="EMBL/GenBank/DDBJ databases">
        <authorList>
            <person name="de Groot N.N."/>
        </authorList>
    </citation>
    <scope>NUCLEOTIDE SEQUENCE [LARGE SCALE GENOMIC DNA]</scope>
    <source>
        <strain evidence="6 7">Calf135</strain>
    </source>
</reference>
<dbReference type="Gene3D" id="1.50.10.150">
    <property type="entry name" value="Voltage-dependent anion channel"/>
    <property type="match status" value="1"/>
</dbReference>
<sequence length="316" mass="35528">MMESLKSQKESSLLEIIPIPIAGLMLALATNGNMLKVRSEYLRYAFGFAAFILFAILLLKAVLHFKNIKKEFENVAIASVIPTFSMGVMVLSTYVLPFSRPIASVMWYGAIVLHVILMVVFTKTYVINFKKETVLPSWYIVYVGIVVATVTGKQFNPLIGKICFYFGFVAYLILIPVILNRVYRVGKLKEAMLPTKVILTAPGSLCLAGYLSGFENKQTFMLIFLFVISQVFFLVVLTALPKLLKLQFYPSFSAFTFPMAITALSMKLYVGHLNTVVGSVPKWIEYIALFEEILAVVICLYVLYKYVKFIGSKFPA</sequence>
<evidence type="ECO:0000256" key="3">
    <source>
        <dbReference type="ARBA" id="ARBA00022989"/>
    </source>
</evidence>
<feature type="transmembrane region" description="Helical" evidence="5">
    <location>
        <begin position="75"/>
        <end position="96"/>
    </location>
</feature>
<keyword evidence="4 5" id="KW-0472">Membrane</keyword>
<comment type="subcellular location">
    <subcellularLocation>
        <location evidence="1">Membrane</location>
        <topology evidence="1">Multi-pass membrane protein</topology>
    </subcellularLocation>
</comment>
<feature type="transmembrane region" description="Helical" evidence="5">
    <location>
        <begin position="283"/>
        <end position="304"/>
    </location>
</feature>
<dbReference type="GO" id="GO:0046583">
    <property type="term" value="F:monoatomic cation efflux transmembrane transporter activity"/>
    <property type="evidence" value="ECO:0007669"/>
    <property type="project" value="TreeGrafter"/>
</dbReference>
<feature type="transmembrane region" description="Helical" evidence="5">
    <location>
        <begin position="219"/>
        <end position="240"/>
    </location>
</feature>
<proteinExistence type="predicted"/>
<accession>A0A1H8K2I9</accession>
<feature type="transmembrane region" description="Helical" evidence="5">
    <location>
        <begin position="133"/>
        <end position="152"/>
    </location>
</feature>
<feature type="transmembrane region" description="Helical" evidence="5">
    <location>
        <begin position="158"/>
        <end position="179"/>
    </location>
</feature>
<keyword evidence="7" id="KW-1185">Reference proteome</keyword>
<feature type="transmembrane region" description="Helical" evidence="5">
    <location>
        <begin position="12"/>
        <end position="29"/>
    </location>
</feature>
<feature type="transmembrane region" description="Helical" evidence="5">
    <location>
        <begin position="252"/>
        <end position="271"/>
    </location>
</feature>
<keyword evidence="2 5" id="KW-0812">Transmembrane</keyword>
<evidence type="ECO:0000256" key="5">
    <source>
        <dbReference type="SAM" id="Phobius"/>
    </source>
</evidence>
<feature type="transmembrane region" description="Helical" evidence="5">
    <location>
        <begin position="41"/>
        <end position="63"/>
    </location>
</feature>
<gene>
    <name evidence="6" type="ORF">SAMN05216454_12111</name>
</gene>
<dbReference type="PANTHER" id="PTHR37955:SF1">
    <property type="entry name" value="DEP DOMAIN-CONTAINING PROTEIN"/>
    <property type="match status" value="1"/>
</dbReference>
<dbReference type="InterPro" id="IPR038665">
    <property type="entry name" value="Voltage-dep_anion_channel_sf"/>
</dbReference>
<evidence type="ECO:0000313" key="7">
    <source>
        <dbReference type="Proteomes" id="UP000199512"/>
    </source>
</evidence>
<protein>
    <submittedName>
        <fullName evidence="6">Exfoliative toxin A/B</fullName>
    </submittedName>
</protein>
<dbReference type="Proteomes" id="UP000199512">
    <property type="component" value="Unassembled WGS sequence"/>
</dbReference>
<dbReference type="AlphaFoldDB" id="A0A1H8K2I9"/>
<keyword evidence="3 5" id="KW-1133">Transmembrane helix</keyword>
<organism evidence="6 7">
    <name type="scientific">Peptostreptococcus russellii</name>
    <dbReference type="NCBI Taxonomy" id="215200"/>
    <lineage>
        <taxon>Bacteria</taxon>
        <taxon>Bacillati</taxon>
        <taxon>Bacillota</taxon>
        <taxon>Clostridia</taxon>
        <taxon>Peptostreptococcales</taxon>
        <taxon>Peptostreptococcaceae</taxon>
        <taxon>Peptostreptococcus</taxon>
    </lineage>
</organism>
<evidence type="ECO:0000313" key="6">
    <source>
        <dbReference type="EMBL" id="SEN87144.1"/>
    </source>
</evidence>
<dbReference type="Pfam" id="PF03595">
    <property type="entry name" value="SLAC1"/>
    <property type="match status" value="1"/>
</dbReference>
<dbReference type="CDD" id="cd09325">
    <property type="entry name" value="TDT_C4-dicarb_trans"/>
    <property type="match status" value="1"/>
</dbReference>